<name>A0A1X3J1L5_ECOLX</name>
<accession>A0A1X3J1L5</accession>
<dbReference type="InterPro" id="IPR034904">
    <property type="entry name" value="FSCA_dom_sf"/>
</dbReference>
<reference evidence="3 4" key="1">
    <citation type="submission" date="2010-04" db="EMBL/GenBank/DDBJ databases">
        <title>The Genome Sequence of Escherichia coli TA447.</title>
        <authorList>
            <consortium name="The Broad Institute Genome Sequencing Platform"/>
            <consortium name="The Broad Institute Genome Sequencing Center for Infectious Disease"/>
            <person name="Feldgarden M."/>
            <person name="Gordon D.M."/>
            <person name="Johnson J.R."/>
            <person name="Johnston B.D."/>
            <person name="Young S."/>
            <person name="Zeng Q."/>
            <person name="Koehrsen M."/>
            <person name="Alvarado L."/>
            <person name="Berlin A.M."/>
            <person name="Borenstein D."/>
            <person name="Chapman S.B."/>
            <person name="Chen Z."/>
            <person name="Engels R."/>
            <person name="Freedman E."/>
            <person name="Gellesch M."/>
            <person name="Goldberg J."/>
            <person name="Griggs A."/>
            <person name="Gujja S."/>
            <person name="Heilman E.R."/>
            <person name="Heiman D.I."/>
            <person name="Hepburn T.A."/>
            <person name="Howarth C."/>
            <person name="Jen D."/>
            <person name="Larson L."/>
            <person name="Mehta T."/>
            <person name="Park D."/>
            <person name="Pearson M."/>
            <person name="Richards J."/>
            <person name="Roberts A."/>
            <person name="Saif S."/>
            <person name="Shea T.D."/>
            <person name="Shenoy N."/>
            <person name="Sisk P."/>
            <person name="Stolte C."/>
            <person name="Sykes S.N."/>
            <person name="Walk T."/>
            <person name="White J."/>
            <person name="Yandava C."/>
            <person name="Haas B."/>
            <person name="Henn M.R."/>
            <person name="Nusbaum C."/>
            <person name="Birren B."/>
        </authorList>
    </citation>
    <scope>NUCLEOTIDE SEQUENCE [LARGE SCALE GENOMIC DNA]</scope>
    <source>
        <strain evidence="3 4">TA447</strain>
    </source>
</reference>
<evidence type="ECO:0000313" key="3">
    <source>
        <dbReference type="EMBL" id="OSK94542.1"/>
    </source>
</evidence>
<evidence type="ECO:0000313" key="4">
    <source>
        <dbReference type="Proteomes" id="UP000193942"/>
    </source>
</evidence>
<dbReference type="InterPro" id="IPR002744">
    <property type="entry name" value="MIP18-like"/>
</dbReference>
<protein>
    <submittedName>
        <fullName evidence="3">Phenylacetate-CoA oxygenase, PaaJ subunit</fullName>
    </submittedName>
</protein>
<dbReference type="NCBIfam" id="TIGR02159">
    <property type="entry name" value="PA_CoA_Oxy4"/>
    <property type="match status" value="1"/>
</dbReference>
<gene>
    <name evidence="3" type="ORF">ECXG_03407</name>
</gene>
<comment type="caution">
    <text evidence="3">The sequence shown here is derived from an EMBL/GenBank/DDBJ whole genome shotgun (WGS) entry which is preliminary data.</text>
</comment>
<dbReference type="Proteomes" id="UP000193942">
    <property type="component" value="Unassembled WGS sequence"/>
</dbReference>
<dbReference type="InterPro" id="IPR052339">
    <property type="entry name" value="Fe-S_Maturation_MIP18"/>
</dbReference>
<feature type="domain" description="MIP18 family-like" evidence="1">
    <location>
        <begin position="21"/>
        <end position="81"/>
    </location>
</feature>
<sequence length="172" mass="19167">MVTEEMGMQRLATIAPPQVHEIWALLSQIPDPEIPVLTITDLGMVRNVTQMGEGWVIGFTPTYSGCPATEHLIGAIREAMTTHGFTPVQVVLQLDPAWTTDWMTPDARERLRQYGISPPAGHSCHAHLPPEVRCPRCASVHTTRISEFGSTACKALYRCDSCREPFDYFKCI</sequence>
<evidence type="ECO:0000259" key="2">
    <source>
        <dbReference type="Pfam" id="PF23451"/>
    </source>
</evidence>
<dbReference type="PANTHER" id="PTHR42831:SF3">
    <property type="entry name" value="1,2-PHENYLACETYL-COA EPOXIDASE, SUBUNIT D-RELATED"/>
    <property type="match status" value="1"/>
</dbReference>
<dbReference type="InterPro" id="IPR011883">
    <property type="entry name" value="PaaD-like"/>
</dbReference>
<dbReference type="PANTHER" id="PTHR42831">
    <property type="entry name" value="FE-S PROTEIN MATURATION AUXILIARY FACTOR YITW"/>
    <property type="match status" value="1"/>
</dbReference>
<proteinExistence type="predicted"/>
<feature type="domain" description="PaaD zinc beta ribbon" evidence="2">
    <location>
        <begin position="130"/>
        <end position="170"/>
    </location>
</feature>
<dbReference type="SUPFAM" id="SSF117916">
    <property type="entry name" value="Fe-S cluster assembly (FSCA) domain-like"/>
    <property type="match status" value="1"/>
</dbReference>
<dbReference type="Gene3D" id="3.30.300.130">
    <property type="entry name" value="Fe-S cluster assembly (FSCA)"/>
    <property type="match status" value="1"/>
</dbReference>
<dbReference type="InterPro" id="IPR056572">
    <property type="entry name" value="Zn_ribbon_PaaD"/>
</dbReference>
<organism evidence="3 4">
    <name type="scientific">Escherichia coli TA447</name>
    <dbReference type="NCBI Taxonomy" id="656447"/>
    <lineage>
        <taxon>Bacteria</taxon>
        <taxon>Pseudomonadati</taxon>
        <taxon>Pseudomonadota</taxon>
        <taxon>Gammaproteobacteria</taxon>
        <taxon>Enterobacterales</taxon>
        <taxon>Enterobacteriaceae</taxon>
        <taxon>Escherichia</taxon>
    </lineage>
</organism>
<dbReference type="AlphaFoldDB" id="A0A1X3J1L5"/>
<dbReference type="EMBL" id="ADIZ01000017">
    <property type="protein sequence ID" value="OSK94542.1"/>
    <property type="molecule type" value="Genomic_DNA"/>
</dbReference>
<dbReference type="Pfam" id="PF01883">
    <property type="entry name" value="FeS_assembly_P"/>
    <property type="match status" value="1"/>
</dbReference>
<evidence type="ECO:0000259" key="1">
    <source>
        <dbReference type="Pfam" id="PF01883"/>
    </source>
</evidence>
<dbReference type="Pfam" id="PF23451">
    <property type="entry name" value="Zn_ribbon_PaaD"/>
    <property type="match status" value="1"/>
</dbReference>